<reference evidence="2 3" key="1">
    <citation type="submission" date="2020-08" db="EMBL/GenBank/DDBJ databases">
        <title>Aphidius gifuensis genome sequencing and assembly.</title>
        <authorList>
            <person name="Du Z."/>
        </authorList>
    </citation>
    <scope>NUCLEOTIDE SEQUENCE [LARGE SCALE GENOMIC DNA]</scope>
    <source>
        <strain evidence="2">YNYX2018</strain>
        <tissue evidence="2">Adults</tissue>
    </source>
</reference>
<comment type="caution">
    <text evidence="2">The sequence shown here is derived from an EMBL/GenBank/DDBJ whole genome shotgun (WGS) entry which is preliminary data.</text>
</comment>
<accession>A0A834XQZ0</accession>
<name>A0A834XQZ0_APHGI</name>
<evidence type="ECO:0000256" key="1">
    <source>
        <dbReference type="SAM" id="Phobius"/>
    </source>
</evidence>
<protein>
    <submittedName>
        <fullName evidence="2">Uncharacterized protein</fullName>
    </submittedName>
</protein>
<evidence type="ECO:0000313" key="3">
    <source>
        <dbReference type="Proteomes" id="UP000639338"/>
    </source>
</evidence>
<keyword evidence="1" id="KW-0812">Transmembrane</keyword>
<organism evidence="2 3">
    <name type="scientific">Aphidius gifuensis</name>
    <name type="common">Parasitoid wasp</name>
    <dbReference type="NCBI Taxonomy" id="684658"/>
    <lineage>
        <taxon>Eukaryota</taxon>
        <taxon>Metazoa</taxon>
        <taxon>Ecdysozoa</taxon>
        <taxon>Arthropoda</taxon>
        <taxon>Hexapoda</taxon>
        <taxon>Insecta</taxon>
        <taxon>Pterygota</taxon>
        <taxon>Neoptera</taxon>
        <taxon>Endopterygota</taxon>
        <taxon>Hymenoptera</taxon>
        <taxon>Apocrita</taxon>
        <taxon>Ichneumonoidea</taxon>
        <taxon>Braconidae</taxon>
        <taxon>Aphidiinae</taxon>
        <taxon>Aphidius</taxon>
    </lineage>
</organism>
<sequence length="290" mass="33674">MKDCIMKTQSLNNQLYTFLEKGGGIQDEKKPKKLCGKIIKVIIYVNLLILFIGAIILVSTRSIDDLDVAKNFFNTKTKNDDVIVNNDTKLTTIEPLETFQLDIFNSNNNVNLDSLISEAETLRQQVLLEIRMADSMEGGWNEIIDSDIIQLQKNATYLIVKYLFKDDDADSSNNNHQIDNQKIINEAEIISSRLNWIMVNIYSNDELWNYKFISKSLIEFKVLNRWRNLINRIYDWKYRVIKNNIIFPNELPTLAEATAANNKWLLENNIDFKKPENVDRSEGAEDKKQV</sequence>
<feature type="transmembrane region" description="Helical" evidence="1">
    <location>
        <begin position="38"/>
        <end position="58"/>
    </location>
</feature>
<dbReference type="Proteomes" id="UP000639338">
    <property type="component" value="Unassembled WGS sequence"/>
</dbReference>
<keyword evidence="3" id="KW-1185">Reference proteome</keyword>
<keyword evidence="1" id="KW-0472">Membrane</keyword>
<proteinExistence type="predicted"/>
<gene>
    <name evidence="2" type="ORF">HCN44_010631</name>
</gene>
<dbReference type="EMBL" id="JACMRX010000004">
    <property type="protein sequence ID" value="KAF7991830.1"/>
    <property type="molecule type" value="Genomic_DNA"/>
</dbReference>
<evidence type="ECO:0000313" key="2">
    <source>
        <dbReference type="EMBL" id="KAF7991830.1"/>
    </source>
</evidence>
<dbReference type="AlphaFoldDB" id="A0A834XQZ0"/>
<keyword evidence="1" id="KW-1133">Transmembrane helix</keyword>